<keyword evidence="2" id="KW-0472">Membrane</keyword>
<evidence type="ECO:0000256" key="1">
    <source>
        <dbReference type="SAM" id="MobiDB-lite"/>
    </source>
</evidence>
<reference evidence="4" key="1">
    <citation type="submission" date="2016-10" db="EMBL/GenBank/DDBJ databases">
        <authorList>
            <person name="de Groot N.N."/>
        </authorList>
    </citation>
    <scope>NUCLEOTIDE SEQUENCE [LARGE SCALE GENOMIC DNA]</scope>
    <source>
        <strain evidence="4">CPCC 202695</strain>
    </source>
</reference>
<organism evidence="4 5">
    <name type="scientific">Agromyces flavus</name>
    <dbReference type="NCBI Taxonomy" id="589382"/>
    <lineage>
        <taxon>Bacteria</taxon>
        <taxon>Bacillati</taxon>
        <taxon>Actinomycetota</taxon>
        <taxon>Actinomycetes</taxon>
        <taxon>Micrococcales</taxon>
        <taxon>Microbacteriaceae</taxon>
        <taxon>Agromyces</taxon>
    </lineage>
</organism>
<evidence type="ECO:0000313" key="4">
    <source>
        <dbReference type="EMBL" id="SDT19471.1"/>
    </source>
</evidence>
<evidence type="ECO:0000313" key="3">
    <source>
        <dbReference type="EMBL" id="MCP2366654.1"/>
    </source>
</evidence>
<dbReference type="Proteomes" id="UP000199482">
    <property type="component" value="Chromosome I"/>
</dbReference>
<keyword evidence="2" id="KW-1133">Transmembrane helix</keyword>
<evidence type="ECO:0000256" key="2">
    <source>
        <dbReference type="SAM" id="Phobius"/>
    </source>
</evidence>
<dbReference type="Proteomes" id="UP000893823">
    <property type="component" value="Unassembled WGS sequence"/>
</dbReference>
<name>A0A1H1YDK9_9MICO</name>
<dbReference type="RefSeq" id="WP_092673480.1">
    <property type="nucleotide sequence ID" value="NZ_BMDN01000001.1"/>
</dbReference>
<dbReference type="AlphaFoldDB" id="A0A1H1YDK9"/>
<dbReference type="EMBL" id="LT629755">
    <property type="protein sequence ID" value="SDT19471.1"/>
    <property type="molecule type" value="Genomic_DNA"/>
</dbReference>
<feature type="transmembrane region" description="Helical" evidence="2">
    <location>
        <begin position="88"/>
        <end position="107"/>
    </location>
</feature>
<dbReference type="OrthoDB" id="5008150at2"/>
<evidence type="ECO:0000313" key="6">
    <source>
        <dbReference type="Proteomes" id="UP000893823"/>
    </source>
</evidence>
<evidence type="ECO:0000313" key="5">
    <source>
        <dbReference type="Proteomes" id="UP000199482"/>
    </source>
</evidence>
<dbReference type="EMBL" id="SODL02000001">
    <property type="protein sequence ID" value="MCP2366654.1"/>
    <property type="molecule type" value="Genomic_DNA"/>
</dbReference>
<sequence length="253" mass="26005">MSNAERIAELQRVVYGAGASDDERAAAVDELEGLRPALSRAEAADSRSAGAAPDVETTTVGSPTADPNPDLDADAEDLAGSRSTTLQWAALAGAVALAVGVGIGWLFGVQTAATLTPGAAPAAAPDDDVTFELAPAQPAEPTSLEDAPAMAVFERAQVPEDLPSSTHPEIDPSSYRRIATLPDGASVHAAHQDDANQICLHVERPDHGASSMCMAERDFATDGMTLDSEIGGMSYRISWQPSGALSLSSSPAN</sequence>
<keyword evidence="2" id="KW-0812">Transmembrane</keyword>
<accession>A0A1H1YDK9</accession>
<reference evidence="3" key="3">
    <citation type="submission" date="2022-06" db="EMBL/GenBank/DDBJ databases">
        <title>Genomic Encyclopedia of Type Strains, Phase III (KMG-III): the genomes of soil and plant-associated and newly described type strains.</title>
        <authorList>
            <person name="Whitman W."/>
        </authorList>
    </citation>
    <scope>NUCLEOTIDE SEQUENCE</scope>
    <source>
        <strain evidence="3">CPCC 202695</strain>
    </source>
</reference>
<protein>
    <submittedName>
        <fullName evidence="4">Uncharacterized protein</fullName>
    </submittedName>
</protein>
<feature type="compositionally biased region" description="Low complexity" evidence="1">
    <location>
        <begin position="39"/>
        <end position="52"/>
    </location>
</feature>
<feature type="region of interest" description="Disordered" evidence="1">
    <location>
        <begin position="39"/>
        <end position="76"/>
    </location>
</feature>
<proteinExistence type="predicted"/>
<gene>
    <name evidence="3" type="ORF">BCL57_000796</name>
    <name evidence="4" type="ORF">SAMN04489721_2729</name>
</gene>
<reference evidence="5" key="2">
    <citation type="submission" date="2016-10" db="EMBL/GenBank/DDBJ databases">
        <authorList>
            <person name="Varghese N."/>
            <person name="Submissions S."/>
        </authorList>
    </citation>
    <scope>NUCLEOTIDE SEQUENCE [LARGE SCALE GENOMIC DNA]</scope>
    <source>
        <strain evidence="5">CPCC 202695</strain>
    </source>
</reference>
<keyword evidence="6" id="KW-1185">Reference proteome</keyword>